<dbReference type="PROSITE" id="PS50270">
    <property type="entry name" value="NGF_2"/>
    <property type="match status" value="1"/>
</dbReference>
<reference evidence="5 6" key="1">
    <citation type="submission" date="2015-12" db="EMBL/GenBank/DDBJ databases">
        <title>The genome of Folsomia candida.</title>
        <authorList>
            <person name="Faddeeva A."/>
            <person name="Derks M.F."/>
            <person name="Anvar Y."/>
            <person name="Smit S."/>
            <person name="Van Straalen N."/>
            <person name="Roelofs D."/>
        </authorList>
    </citation>
    <scope>NUCLEOTIDE SEQUENCE [LARGE SCALE GENOMIC DNA]</scope>
    <source>
        <strain evidence="5 6">VU population</strain>
        <tissue evidence="5">Whole body</tissue>
    </source>
</reference>
<proteinExistence type="predicted"/>
<dbReference type="InterPro" id="IPR029034">
    <property type="entry name" value="Cystine-knot_cytokine"/>
</dbReference>
<dbReference type="Gene3D" id="2.10.90.10">
    <property type="entry name" value="Cystine-knot cytokines"/>
    <property type="match status" value="1"/>
</dbReference>
<keyword evidence="2" id="KW-1015">Disulfide bond</keyword>
<keyword evidence="1" id="KW-0732">Signal</keyword>
<dbReference type="OrthoDB" id="6381819at2759"/>
<evidence type="ECO:0000256" key="3">
    <source>
        <dbReference type="ARBA" id="ARBA00023180"/>
    </source>
</evidence>
<gene>
    <name evidence="5" type="ORF">Fcan01_02495</name>
</gene>
<dbReference type="AlphaFoldDB" id="A0A226F271"/>
<evidence type="ECO:0000313" key="6">
    <source>
        <dbReference type="Proteomes" id="UP000198287"/>
    </source>
</evidence>
<dbReference type="GO" id="GO:0008083">
    <property type="term" value="F:growth factor activity"/>
    <property type="evidence" value="ECO:0007669"/>
    <property type="project" value="TreeGrafter"/>
</dbReference>
<name>A0A226F271_FOLCA</name>
<evidence type="ECO:0000259" key="4">
    <source>
        <dbReference type="Pfam" id="PF16077"/>
    </source>
</evidence>
<keyword evidence="3" id="KW-0325">Glycoprotein</keyword>
<dbReference type="InterPro" id="IPR032104">
    <property type="entry name" value="Spaetzle"/>
</dbReference>
<dbReference type="PANTHER" id="PTHR23199:SF12">
    <property type="entry name" value="NEUROTROPHIN 1-RELATED"/>
    <property type="match status" value="1"/>
</dbReference>
<dbReference type="EMBL" id="LNIX01000001">
    <property type="protein sequence ID" value="OXA63046.1"/>
    <property type="molecule type" value="Genomic_DNA"/>
</dbReference>
<dbReference type="PANTHER" id="PTHR23199">
    <property type="entry name" value="NEUROTROPHIN 1-RELATED"/>
    <property type="match status" value="1"/>
</dbReference>
<dbReference type="Pfam" id="PF16077">
    <property type="entry name" value="Spaetzle"/>
    <property type="match status" value="1"/>
</dbReference>
<evidence type="ECO:0000256" key="2">
    <source>
        <dbReference type="ARBA" id="ARBA00023157"/>
    </source>
</evidence>
<feature type="non-terminal residue" evidence="5">
    <location>
        <position position="1"/>
    </location>
</feature>
<dbReference type="GO" id="GO:0045087">
    <property type="term" value="P:innate immune response"/>
    <property type="evidence" value="ECO:0007669"/>
    <property type="project" value="TreeGrafter"/>
</dbReference>
<dbReference type="SUPFAM" id="SSF57501">
    <property type="entry name" value="Cystine-knot cytokines"/>
    <property type="match status" value="1"/>
</dbReference>
<protein>
    <submittedName>
        <fullName evidence="5">Neurotrophin-3</fullName>
    </submittedName>
</protein>
<comment type="caution">
    <text evidence="5">The sequence shown here is derived from an EMBL/GenBank/DDBJ whole genome shotgun (WGS) entry which is preliminary data.</text>
</comment>
<evidence type="ECO:0000313" key="5">
    <source>
        <dbReference type="EMBL" id="OXA63046.1"/>
    </source>
</evidence>
<dbReference type="InterPro" id="IPR052444">
    <property type="entry name" value="Spz/Toll_ligand-like"/>
</dbReference>
<feature type="domain" description="Spaetzle" evidence="4">
    <location>
        <begin position="118"/>
        <end position="213"/>
    </location>
</feature>
<keyword evidence="6" id="KW-1185">Reference proteome</keyword>
<dbReference type="Proteomes" id="UP000198287">
    <property type="component" value="Unassembled WGS sequence"/>
</dbReference>
<dbReference type="GO" id="GO:0005615">
    <property type="term" value="C:extracellular space"/>
    <property type="evidence" value="ECO:0007669"/>
    <property type="project" value="UniProtKB-ARBA"/>
</dbReference>
<dbReference type="GO" id="GO:0005121">
    <property type="term" value="F:Toll binding"/>
    <property type="evidence" value="ECO:0007669"/>
    <property type="project" value="TreeGrafter"/>
</dbReference>
<organism evidence="5 6">
    <name type="scientific">Folsomia candida</name>
    <name type="common">Springtail</name>
    <dbReference type="NCBI Taxonomy" id="158441"/>
    <lineage>
        <taxon>Eukaryota</taxon>
        <taxon>Metazoa</taxon>
        <taxon>Ecdysozoa</taxon>
        <taxon>Arthropoda</taxon>
        <taxon>Hexapoda</taxon>
        <taxon>Collembola</taxon>
        <taxon>Entomobryomorpha</taxon>
        <taxon>Isotomoidea</taxon>
        <taxon>Isotomidae</taxon>
        <taxon>Proisotominae</taxon>
        <taxon>Folsomia</taxon>
    </lineage>
</organism>
<dbReference type="GO" id="GO:0021556">
    <property type="term" value="P:central nervous system formation"/>
    <property type="evidence" value="ECO:0007669"/>
    <property type="project" value="TreeGrafter"/>
</dbReference>
<evidence type="ECO:0000256" key="1">
    <source>
        <dbReference type="ARBA" id="ARBA00022729"/>
    </source>
</evidence>
<accession>A0A226F271</accession>
<sequence length="231" mass="27438">NLTFPLQILLVETTHSHCREQHNSTPAIKTERHGGLRLRKLTLQKEQARLLRRLILETTQFSKRNIERQRWTSYDNDDWVNFDEFETGFHPYTSAFPSQAKKPHKRLDTMIDSSSSKSCCPQRFEIIEPNYGRNRTGHIVELYRDDRIKQRFYELICDRQIANAPCRFLQGRNQKLSKCTQQHVYSYALIQSNQSLSGWSLDHIRIRSACTCNLYQPSDTRKKKNSRWEFN</sequence>